<dbReference type="CDD" id="cd00167">
    <property type="entry name" value="SANT"/>
    <property type="match status" value="2"/>
</dbReference>
<reference evidence="10 12" key="1">
    <citation type="journal article" date="2017" name="Nature">
        <title>The sunflower genome provides insights into oil metabolism, flowering and Asterid evolution.</title>
        <authorList>
            <person name="Badouin H."/>
            <person name="Gouzy J."/>
            <person name="Grassa C.J."/>
            <person name="Murat F."/>
            <person name="Staton S.E."/>
            <person name="Cottret L."/>
            <person name="Lelandais-Briere C."/>
            <person name="Owens G.L."/>
            <person name="Carrere S."/>
            <person name="Mayjonade B."/>
            <person name="Legrand L."/>
            <person name="Gill N."/>
            <person name="Kane N.C."/>
            <person name="Bowers J.E."/>
            <person name="Hubner S."/>
            <person name="Bellec A."/>
            <person name="Berard A."/>
            <person name="Berges H."/>
            <person name="Blanchet N."/>
            <person name="Boniface M.C."/>
            <person name="Brunel D."/>
            <person name="Catrice O."/>
            <person name="Chaidir N."/>
            <person name="Claudel C."/>
            <person name="Donnadieu C."/>
            <person name="Faraut T."/>
            <person name="Fievet G."/>
            <person name="Helmstetter N."/>
            <person name="King M."/>
            <person name="Knapp S.J."/>
            <person name="Lai Z."/>
            <person name="Le Paslier M.C."/>
            <person name="Lippi Y."/>
            <person name="Lorenzon L."/>
            <person name="Mandel J.R."/>
            <person name="Marage G."/>
            <person name="Marchand G."/>
            <person name="Marquand E."/>
            <person name="Bret-Mestries E."/>
            <person name="Morien E."/>
            <person name="Nambeesan S."/>
            <person name="Nguyen T."/>
            <person name="Pegot-Espagnet P."/>
            <person name="Pouilly N."/>
            <person name="Raftis F."/>
            <person name="Sallet E."/>
            <person name="Schiex T."/>
            <person name="Thomas J."/>
            <person name="Vandecasteele C."/>
            <person name="Vares D."/>
            <person name="Vear F."/>
            <person name="Vautrin S."/>
            <person name="Crespi M."/>
            <person name="Mangin B."/>
            <person name="Burke J.M."/>
            <person name="Salse J."/>
            <person name="Munos S."/>
            <person name="Vincourt P."/>
            <person name="Rieseberg L.H."/>
            <person name="Langlade N.B."/>
        </authorList>
    </citation>
    <scope>NUCLEOTIDE SEQUENCE [LARGE SCALE GENOMIC DNA]</scope>
    <source>
        <strain evidence="12">cv. SF193</strain>
        <tissue evidence="10">Leaves</tissue>
    </source>
</reference>
<sequence>MGRSPSFEKGLKKGPWTTEEDQKLVAYIEEHGHGSWRALPVKAGLQRCGKSCRLRWTNYLRPDIKRGKFSLQEEQTIIQLHALLGNRWSAIATHLPKRTDNEIKNYWNTHLKKRLTKMGIDPITHKSRTAVNTNLSHMTQWENARLEAEARLVRGPRVASNFYQRFHYGSAPFINKSLPQPLCLDVLKAWQGITLSKLSDLTRLETFNNQTLAVEPSDMKTENPKNNLEISNGSVNTALEDEGVQNTLGVAGDMIYQDDYLMEAFTNHLVNDVSNRSFDGGFEDVDNNYWSNILDKLGNSSSFSSIF</sequence>
<comment type="subcellular location">
    <subcellularLocation>
        <location evidence="1">Nucleus</location>
    </subcellularLocation>
</comment>
<evidence type="ECO:0000256" key="3">
    <source>
        <dbReference type="ARBA" id="ARBA00022737"/>
    </source>
</evidence>
<dbReference type="InParanoid" id="A0A251T518"/>
<dbReference type="SUPFAM" id="SSF46689">
    <property type="entry name" value="Homeodomain-like"/>
    <property type="match status" value="1"/>
</dbReference>
<dbReference type="Gene3D" id="1.10.10.60">
    <property type="entry name" value="Homeodomain-like"/>
    <property type="match status" value="2"/>
</dbReference>
<dbReference type="PANTHER" id="PTHR10641:SF1347">
    <property type="entry name" value="MYB TRANSCRIPTION FACTOR MIXTA-LIKE PROTEIN"/>
    <property type="match status" value="1"/>
</dbReference>
<evidence type="ECO:0000256" key="1">
    <source>
        <dbReference type="ARBA" id="ARBA00004123"/>
    </source>
</evidence>
<evidence type="ECO:0000256" key="6">
    <source>
        <dbReference type="ARBA" id="ARBA00023163"/>
    </source>
</evidence>
<keyword evidence="11" id="KW-0371">Homeobox</keyword>
<evidence type="ECO:0000259" key="8">
    <source>
        <dbReference type="PROSITE" id="PS50090"/>
    </source>
</evidence>
<dbReference type="InterPro" id="IPR009057">
    <property type="entry name" value="Homeodomain-like_sf"/>
</dbReference>
<evidence type="ECO:0000313" key="12">
    <source>
        <dbReference type="Proteomes" id="UP000215914"/>
    </source>
</evidence>
<dbReference type="EMBL" id="MNCJ02000327">
    <property type="protein sequence ID" value="KAF5779557.1"/>
    <property type="molecule type" value="Genomic_DNA"/>
</dbReference>
<dbReference type="InterPro" id="IPR015495">
    <property type="entry name" value="Myb_TF_plants"/>
</dbReference>
<name>A0A251T518_HELAN</name>
<reference evidence="10" key="3">
    <citation type="submission" date="2020-06" db="EMBL/GenBank/DDBJ databases">
        <title>Helianthus annuus Genome sequencing and assembly Release 2.</title>
        <authorList>
            <person name="Gouzy J."/>
            <person name="Langlade N."/>
            <person name="Munos S."/>
        </authorList>
    </citation>
    <scope>NUCLEOTIDE SEQUENCE</scope>
    <source>
        <tissue evidence="10">Leaves</tissue>
    </source>
</reference>
<keyword evidence="12" id="KW-1185">Reference proteome</keyword>
<evidence type="ECO:0000313" key="10">
    <source>
        <dbReference type="EMBL" id="KAF5779557.1"/>
    </source>
</evidence>
<dbReference type="PROSITE" id="PS51294">
    <property type="entry name" value="HTH_MYB"/>
    <property type="match status" value="2"/>
</dbReference>
<dbReference type="OrthoDB" id="2143914at2759"/>
<keyword evidence="3" id="KW-0677">Repeat</keyword>
<feature type="domain" description="HTH myb-type" evidence="9">
    <location>
        <begin position="8"/>
        <end position="60"/>
    </location>
</feature>
<evidence type="ECO:0000313" key="11">
    <source>
        <dbReference type="EMBL" id="OTG05899.1"/>
    </source>
</evidence>
<dbReference type="GO" id="GO:0000902">
    <property type="term" value="P:cell morphogenesis"/>
    <property type="evidence" value="ECO:0007669"/>
    <property type="project" value="UniProtKB-ARBA"/>
</dbReference>
<keyword evidence="5 11" id="KW-0238">DNA-binding</keyword>
<dbReference type="SMART" id="SM00717">
    <property type="entry name" value="SANT"/>
    <property type="match status" value="2"/>
</dbReference>
<dbReference type="InterPro" id="IPR001005">
    <property type="entry name" value="SANT/Myb"/>
</dbReference>
<dbReference type="Pfam" id="PF00249">
    <property type="entry name" value="Myb_DNA-binding"/>
    <property type="match status" value="2"/>
</dbReference>
<dbReference type="FunFam" id="1.10.10.60:FF:000099">
    <property type="entry name" value="MYB transcription factor"/>
    <property type="match status" value="1"/>
</dbReference>
<keyword evidence="2" id="KW-0217">Developmental protein</keyword>
<gene>
    <name evidence="11" type="ORF">HannXRQ_Chr12g0378731</name>
    <name evidence="10" type="ORF">HanXRQr2_Chr12g0560971</name>
</gene>
<evidence type="ECO:0000256" key="5">
    <source>
        <dbReference type="ARBA" id="ARBA00023125"/>
    </source>
</evidence>
<proteinExistence type="predicted"/>
<organism evidence="11 12">
    <name type="scientific">Helianthus annuus</name>
    <name type="common">Common sunflower</name>
    <dbReference type="NCBI Taxonomy" id="4232"/>
    <lineage>
        <taxon>Eukaryota</taxon>
        <taxon>Viridiplantae</taxon>
        <taxon>Streptophyta</taxon>
        <taxon>Embryophyta</taxon>
        <taxon>Tracheophyta</taxon>
        <taxon>Spermatophyta</taxon>
        <taxon>Magnoliopsida</taxon>
        <taxon>eudicotyledons</taxon>
        <taxon>Gunneridae</taxon>
        <taxon>Pentapetalae</taxon>
        <taxon>asterids</taxon>
        <taxon>campanulids</taxon>
        <taxon>Asterales</taxon>
        <taxon>Asteraceae</taxon>
        <taxon>Asteroideae</taxon>
        <taxon>Heliantheae alliance</taxon>
        <taxon>Heliantheae</taxon>
        <taxon>Helianthus</taxon>
    </lineage>
</organism>
<evidence type="ECO:0000256" key="4">
    <source>
        <dbReference type="ARBA" id="ARBA00023015"/>
    </source>
</evidence>
<dbReference type="PANTHER" id="PTHR10641">
    <property type="entry name" value="MYB FAMILY TRANSCRIPTION FACTOR"/>
    <property type="match status" value="1"/>
</dbReference>
<keyword evidence="7" id="KW-0539">Nucleus</keyword>
<keyword evidence="4" id="KW-0805">Transcription regulation</keyword>
<feature type="domain" description="HTH myb-type" evidence="9">
    <location>
        <begin position="61"/>
        <end position="115"/>
    </location>
</feature>
<dbReference type="Proteomes" id="UP000215914">
    <property type="component" value="Chromosome 12"/>
</dbReference>
<dbReference type="AlphaFoldDB" id="A0A251T518"/>
<evidence type="ECO:0000256" key="2">
    <source>
        <dbReference type="ARBA" id="ARBA00022473"/>
    </source>
</evidence>
<evidence type="ECO:0000259" key="9">
    <source>
        <dbReference type="PROSITE" id="PS51294"/>
    </source>
</evidence>
<dbReference type="GO" id="GO:0005634">
    <property type="term" value="C:nucleus"/>
    <property type="evidence" value="ECO:0007669"/>
    <property type="project" value="UniProtKB-SubCell"/>
</dbReference>
<dbReference type="PROSITE" id="PS50090">
    <property type="entry name" value="MYB_LIKE"/>
    <property type="match status" value="2"/>
</dbReference>
<feature type="domain" description="Myb-like" evidence="8">
    <location>
        <begin position="8"/>
        <end position="60"/>
    </location>
</feature>
<dbReference type="GO" id="GO:0003677">
    <property type="term" value="F:DNA binding"/>
    <property type="evidence" value="ECO:0007669"/>
    <property type="project" value="UniProtKB-KW"/>
</dbReference>
<dbReference type="Gramene" id="mRNA:HanXRQr2_Chr12g0560971">
    <property type="protein sequence ID" value="mRNA:HanXRQr2_Chr12g0560971"/>
    <property type="gene ID" value="HanXRQr2_Chr12g0560971"/>
</dbReference>
<protein>
    <submittedName>
        <fullName evidence="11">Putative homeodomain-like protein</fullName>
    </submittedName>
    <submittedName>
        <fullName evidence="10">Transcription factor MYB family</fullName>
    </submittedName>
</protein>
<reference evidence="11" key="2">
    <citation type="submission" date="2017-02" db="EMBL/GenBank/DDBJ databases">
        <title>Sunflower complete genome.</title>
        <authorList>
            <person name="Langlade N."/>
            <person name="Munos S."/>
        </authorList>
    </citation>
    <scope>NUCLEOTIDE SEQUENCE [LARGE SCALE GENOMIC DNA]</scope>
    <source>
        <tissue evidence="11">Leaves</tissue>
    </source>
</reference>
<accession>A0A251T518</accession>
<evidence type="ECO:0000256" key="7">
    <source>
        <dbReference type="ARBA" id="ARBA00023242"/>
    </source>
</evidence>
<dbReference type="FunFam" id="1.10.10.60:FF:000001">
    <property type="entry name" value="MYB-related transcription factor"/>
    <property type="match status" value="1"/>
</dbReference>
<keyword evidence="6" id="KW-0804">Transcription</keyword>
<feature type="domain" description="Myb-like" evidence="8">
    <location>
        <begin position="61"/>
        <end position="111"/>
    </location>
</feature>
<dbReference type="GO" id="GO:1901957">
    <property type="term" value="P:regulation of cutin biosynthetic process"/>
    <property type="evidence" value="ECO:0007669"/>
    <property type="project" value="UniProtKB-ARBA"/>
</dbReference>
<dbReference type="InterPro" id="IPR017930">
    <property type="entry name" value="Myb_dom"/>
</dbReference>
<dbReference type="EMBL" id="CM007901">
    <property type="protein sequence ID" value="OTG05899.1"/>
    <property type="molecule type" value="Genomic_DNA"/>
</dbReference>